<dbReference type="InterPro" id="IPR027417">
    <property type="entry name" value="P-loop_NTPase"/>
</dbReference>
<evidence type="ECO:0000259" key="4">
    <source>
        <dbReference type="PROSITE" id="PS50893"/>
    </source>
</evidence>
<feature type="domain" description="ABC transporter" evidence="4">
    <location>
        <begin position="4"/>
        <end position="258"/>
    </location>
</feature>
<dbReference type="InterPro" id="IPR013563">
    <property type="entry name" value="Oligopep_ABC_C"/>
</dbReference>
<keyword evidence="1" id="KW-0813">Transport</keyword>
<dbReference type="AlphaFoldDB" id="A0A2K5ARY7"/>
<dbReference type="InterPro" id="IPR003593">
    <property type="entry name" value="AAA+_ATPase"/>
</dbReference>
<dbReference type="SUPFAM" id="SSF52540">
    <property type="entry name" value="P-loop containing nucleoside triphosphate hydrolases"/>
    <property type="match status" value="1"/>
</dbReference>
<keyword evidence="6" id="KW-1185">Reference proteome</keyword>
<evidence type="ECO:0000313" key="6">
    <source>
        <dbReference type="Proteomes" id="UP000236248"/>
    </source>
</evidence>
<dbReference type="FunFam" id="3.40.50.300:FF:000016">
    <property type="entry name" value="Oligopeptide ABC transporter ATP-binding component"/>
    <property type="match status" value="1"/>
</dbReference>
<evidence type="ECO:0000256" key="1">
    <source>
        <dbReference type="ARBA" id="ARBA00022448"/>
    </source>
</evidence>
<evidence type="ECO:0000256" key="3">
    <source>
        <dbReference type="ARBA" id="ARBA00022840"/>
    </source>
</evidence>
<dbReference type="SMART" id="SM00382">
    <property type="entry name" value="AAA"/>
    <property type="match status" value="1"/>
</dbReference>
<keyword evidence="3 5" id="KW-0067">ATP-binding</keyword>
<accession>A0A2K5ARY7</accession>
<name>A0A2K5ARY7_9ARCH</name>
<dbReference type="Pfam" id="PF00005">
    <property type="entry name" value="ABC_tran"/>
    <property type="match status" value="1"/>
</dbReference>
<dbReference type="NCBIfam" id="TIGR01727">
    <property type="entry name" value="oligo_HPY"/>
    <property type="match status" value="1"/>
</dbReference>
<dbReference type="Pfam" id="PF08352">
    <property type="entry name" value="oligo_HPY"/>
    <property type="match status" value="1"/>
</dbReference>
<dbReference type="KEGG" id="ncv:NCAV_1228"/>
<dbReference type="PROSITE" id="PS50893">
    <property type="entry name" value="ABC_TRANSPORTER_2"/>
    <property type="match status" value="1"/>
</dbReference>
<dbReference type="PANTHER" id="PTHR43067">
    <property type="entry name" value="OLIGOPEPTIDE/DIPEPTIDE ABC TRANSPORTER, ATPASE SUBUNIT"/>
    <property type="match status" value="1"/>
</dbReference>
<evidence type="ECO:0000313" key="5">
    <source>
        <dbReference type="EMBL" id="SPC34395.1"/>
    </source>
</evidence>
<proteinExistence type="predicted"/>
<gene>
    <name evidence="5" type="primary">oppD</name>
    <name evidence="5" type="ORF">NCAV_1228</name>
</gene>
<dbReference type="Gene3D" id="3.40.50.300">
    <property type="entry name" value="P-loop containing nucleotide triphosphate hydrolases"/>
    <property type="match status" value="1"/>
</dbReference>
<dbReference type="EMBL" id="LT981265">
    <property type="protein sequence ID" value="SPC34395.1"/>
    <property type="molecule type" value="Genomic_DNA"/>
</dbReference>
<dbReference type="CDD" id="cd03257">
    <property type="entry name" value="ABC_NikE_OppD_transporters"/>
    <property type="match status" value="1"/>
</dbReference>
<dbReference type="RefSeq" id="WP_103286943.1">
    <property type="nucleotide sequence ID" value="NZ_LT981265.1"/>
</dbReference>
<sequence length="325" mass="36143">MARLEVHNLKAYYFTSKGVVKAVDDVTFSTDESVGIAGESGSGKSTLALSILRMLQPPGRVVDGRVMLDGTDILAMDEHEFNSRIRWKKVSMVFQAAMNALDPVYRIEEQMAELLRYHAHSGSGGFGSSVGSDAYTLMSSAVKQVGLDEDVLKRYPHELSGGMKQRVIIAMALLLKPSLLIADEPTTALDVLVQAQIINLLKRLKREGLMLMLITHDLSIIAEVVDDVGIMYAGQMVEFGSIERVYREPKHPYTQALLQSIPRLRGEKRLTYIKGSPIDLLNVPKGCRFYARCPYAMDICREVDPPALDCEGGNGYVRCWLYSKH</sequence>
<dbReference type="InterPro" id="IPR017871">
    <property type="entry name" value="ABC_transporter-like_CS"/>
</dbReference>
<dbReference type="GO" id="GO:0015833">
    <property type="term" value="P:peptide transport"/>
    <property type="evidence" value="ECO:0007669"/>
    <property type="project" value="InterPro"/>
</dbReference>
<dbReference type="PROSITE" id="PS00211">
    <property type="entry name" value="ABC_TRANSPORTER_1"/>
    <property type="match status" value="1"/>
</dbReference>
<dbReference type="GO" id="GO:0016887">
    <property type="term" value="F:ATP hydrolysis activity"/>
    <property type="evidence" value="ECO:0007669"/>
    <property type="project" value="InterPro"/>
</dbReference>
<dbReference type="GeneID" id="41595232"/>
<reference evidence="6" key="1">
    <citation type="submission" date="2018-01" db="EMBL/GenBank/DDBJ databases">
        <authorList>
            <person name="Kerou L M."/>
        </authorList>
    </citation>
    <scope>NUCLEOTIDE SEQUENCE [LARGE SCALE GENOMIC DNA]</scope>
    <source>
        <strain evidence="6">SCU2</strain>
    </source>
</reference>
<keyword evidence="2" id="KW-0547">Nucleotide-binding</keyword>
<evidence type="ECO:0000256" key="2">
    <source>
        <dbReference type="ARBA" id="ARBA00022741"/>
    </source>
</evidence>
<dbReference type="InterPro" id="IPR003439">
    <property type="entry name" value="ABC_transporter-like_ATP-bd"/>
</dbReference>
<protein>
    <submittedName>
        <fullName evidence="5">Oligopeptide transporter subunit ATP-binding component of ABC superfamily</fullName>
    </submittedName>
</protein>
<dbReference type="PANTHER" id="PTHR43067:SF3">
    <property type="entry name" value="MALTOSE ABC TRANSPORTER, ATP-BINDING PROTEIN"/>
    <property type="match status" value="1"/>
</dbReference>
<dbReference type="GO" id="GO:0005524">
    <property type="term" value="F:ATP binding"/>
    <property type="evidence" value="ECO:0007669"/>
    <property type="project" value="UniProtKB-KW"/>
</dbReference>
<dbReference type="Proteomes" id="UP000236248">
    <property type="component" value="Chromosome NCAV"/>
</dbReference>
<organism evidence="5 6">
    <name type="scientific">Candidatus Nitrosocaldus cavascurensis</name>
    <dbReference type="NCBI Taxonomy" id="2058097"/>
    <lineage>
        <taxon>Archaea</taxon>
        <taxon>Nitrososphaerota</taxon>
        <taxon>Nitrososphaeria</taxon>
        <taxon>Candidatus Nitrosocaldales</taxon>
        <taxon>Candidatus Nitrosocaldaceae</taxon>
        <taxon>Candidatus Nitrosocaldus</taxon>
    </lineage>
</organism>